<evidence type="ECO:0000313" key="1">
    <source>
        <dbReference type="EMBL" id="CAD8863878.1"/>
    </source>
</evidence>
<proteinExistence type="predicted"/>
<accession>A0A7S1AT39</accession>
<protein>
    <submittedName>
        <fullName evidence="1">Uncharacterized protein</fullName>
    </submittedName>
</protein>
<gene>
    <name evidence="1" type="ORF">NSCI0253_LOCUS38233</name>
</gene>
<dbReference type="AlphaFoldDB" id="A0A7S1AT39"/>
<sequence>MGNSGGTQAYFLNYEHPQTDLKVDRPCTGVYENDAARARGDIRQKDRSCFGGCSEPEDEQYANLLFQMQLCLDAEARGTMSKRDAFCKCRELLDQIQALEKVDIQEVRKYLLRRGLSDKDRLDLEQRYQSLVAQVRGSGSRRGPGCC</sequence>
<reference evidence="1" key="1">
    <citation type="submission" date="2021-01" db="EMBL/GenBank/DDBJ databases">
        <authorList>
            <person name="Corre E."/>
            <person name="Pelletier E."/>
            <person name="Niang G."/>
            <person name="Scheremetjew M."/>
            <person name="Finn R."/>
            <person name="Kale V."/>
            <person name="Holt S."/>
            <person name="Cochrane G."/>
            <person name="Meng A."/>
            <person name="Brown T."/>
            <person name="Cohen L."/>
        </authorList>
    </citation>
    <scope>NUCLEOTIDE SEQUENCE</scope>
</reference>
<name>A0A7S1AT39_NOCSC</name>
<organism evidence="1">
    <name type="scientific">Noctiluca scintillans</name>
    <name type="common">Sea sparkle</name>
    <name type="synonym">Red tide dinoflagellate</name>
    <dbReference type="NCBI Taxonomy" id="2966"/>
    <lineage>
        <taxon>Eukaryota</taxon>
        <taxon>Sar</taxon>
        <taxon>Alveolata</taxon>
        <taxon>Dinophyceae</taxon>
        <taxon>Noctilucales</taxon>
        <taxon>Noctilucaceae</taxon>
        <taxon>Noctiluca</taxon>
    </lineage>
</organism>
<dbReference type="EMBL" id="HBFQ01053764">
    <property type="protein sequence ID" value="CAD8863878.1"/>
    <property type="molecule type" value="Transcribed_RNA"/>
</dbReference>